<dbReference type="SUPFAM" id="SSF51984">
    <property type="entry name" value="MurCD N-terminal domain"/>
    <property type="match status" value="1"/>
</dbReference>
<dbReference type="Proteomes" id="UP000032233">
    <property type="component" value="Unassembled WGS sequence"/>
</dbReference>
<keyword evidence="13" id="KW-1185">Reference proteome</keyword>
<evidence type="ECO:0000259" key="9">
    <source>
        <dbReference type="Pfam" id="PF01225"/>
    </source>
</evidence>
<dbReference type="InterPro" id="IPR050061">
    <property type="entry name" value="MurCDEF_pg_biosynth"/>
</dbReference>
<dbReference type="GO" id="GO:0005524">
    <property type="term" value="F:ATP binding"/>
    <property type="evidence" value="ECO:0007669"/>
    <property type="project" value="UniProtKB-KW"/>
</dbReference>
<reference evidence="12 13" key="1">
    <citation type="submission" date="2013-11" db="EMBL/GenBank/DDBJ databases">
        <title>Metagenomic analysis of a methanogenic consortium involved in long chain n-alkane degradation.</title>
        <authorList>
            <person name="Davidova I.A."/>
            <person name="Callaghan A.V."/>
            <person name="Wawrik B."/>
            <person name="Pruitt S."/>
            <person name="Marks C."/>
            <person name="Duncan K.E."/>
            <person name="Suflita J.M."/>
        </authorList>
    </citation>
    <scope>NUCLEOTIDE SEQUENCE [LARGE SCALE GENOMIC DNA]</scope>
    <source>
        <strain evidence="12 13">SPR</strain>
    </source>
</reference>
<name>A0A0D2JRD9_9BACT</name>
<keyword evidence="6" id="KW-0573">Peptidoglycan synthesis</keyword>
<dbReference type="GO" id="GO:0008360">
    <property type="term" value="P:regulation of cell shape"/>
    <property type="evidence" value="ECO:0007669"/>
    <property type="project" value="UniProtKB-KW"/>
</dbReference>
<evidence type="ECO:0000256" key="8">
    <source>
        <dbReference type="ARBA" id="ARBA00023316"/>
    </source>
</evidence>
<dbReference type="Pfam" id="PF08245">
    <property type="entry name" value="Mur_ligase_M"/>
    <property type="match status" value="1"/>
</dbReference>
<feature type="domain" description="Mur ligase N-terminal catalytic" evidence="9">
    <location>
        <begin position="17"/>
        <end position="114"/>
    </location>
</feature>
<dbReference type="PANTHER" id="PTHR43445:SF5">
    <property type="entry name" value="UDP-N-ACETYLMURAMATE--L-ALANYL-GAMMA-D-GLUTAMYL-MESO-2,6-DIAMINOHEPTANDIOATE LIGASE"/>
    <property type="match status" value="1"/>
</dbReference>
<dbReference type="RefSeq" id="WP_044351184.1">
    <property type="nucleotide sequence ID" value="NZ_AZAC01000035.1"/>
</dbReference>
<dbReference type="SUPFAM" id="SSF53623">
    <property type="entry name" value="MurD-like peptide ligases, catalytic domain"/>
    <property type="match status" value="1"/>
</dbReference>
<sequence>MKDLEPKLNTARGNINHIHLMGIGGVAMGALAAGLKQKGFTITGSDRPLYPPMSDFLAEKGISVAQGYDPANLEPRPDLVIVGNVIRKENPEAQALAGMNIPYLSLPQAVSDFFIRDRVSLVAAGTHGKTTTTALLAETLEACGQKTGFMVGGIMARTGRNFVEGEGGFFVTEGDEYDTAFFDKRPKFVHYRPGIGILSSCEFDHADIYQDFAAVKKAFDQFASLIPAKGALISWADSPEVMTRAARAKCKVWSYGLSPRSDWRLASLEPNGNGGADMVVITPQDRELEVMSPLAGEHNALNALAVIAALSAAGLPLGQISKGLSKFGGVKRRQEVRGKAKGVMVVDDFAHHPTAVRETVKAVKQFGLPGWPPAAGRLVAVFEPRTNTSKQNIFQKEYAGAFDQADLVFLREPPDTESLAPEKRFSSEILAQSLRDKGIQANAFAHTEELLTALLKELKPGDLCLIMSNGGFDNIHNKLLNGLGQNSQPMPVS</sequence>
<keyword evidence="3" id="KW-0547">Nucleotide-binding</keyword>
<dbReference type="SUPFAM" id="SSF53244">
    <property type="entry name" value="MurD-like peptide ligases, peptide-binding domain"/>
    <property type="match status" value="1"/>
</dbReference>
<dbReference type="PATRIC" id="fig|1429043.3.peg.4495"/>
<dbReference type="GO" id="GO:0071555">
    <property type="term" value="P:cell wall organization"/>
    <property type="evidence" value="ECO:0007669"/>
    <property type="project" value="UniProtKB-KW"/>
</dbReference>
<dbReference type="GO" id="GO:0009252">
    <property type="term" value="P:peptidoglycan biosynthetic process"/>
    <property type="evidence" value="ECO:0007669"/>
    <property type="project" value="UniProtKB-KW"/>
</dbReference>
<feature type="domain" description="Mur ligase C-terminal" evidence="10">
    <location>
        <begin position="332"/>
        <end position="470"/>
    </location>
</feature>
<dbReference type="GO" id="GO:0016881">
    <property type="term" value="F:acid-amino acid ligase activity"/>
    <property type="evidence" value="ECO:0007669"/>
    <property type="project" value="InterPro"/>
</dbReference>
<protein>
    <submittedName>
        <fullName evidence="12">UDP-N-acetylmuramate</fullName>
    </submittedName>
</protein>
<dbReference type="FunCoup" id="A0A0D2JRD9">
    <property type="interactions" value="127"/>
</dbReference>
<dbReference type="Gene3D" id="3.40.1190.10">
    <property type="entry name" value="Mur-like, catalytic domain"/>
    <property type="match status" value="1"/>
</dbReference>
<proteinExistence type="predicted"/>
<keyword evidence="5" id="KW-0133">Cell shape</keyword>
<evidence type="ECO:0000256" key="5">
    <source>
        <dbReference type="ARBA" id="ARBA00022960"/>
    </source>
</evidence>
<dbReference type="Pfam" id="PF02875">
    <property type="entry name" value="Mur_ligase_C"/>
    <property type="match status" value="1"/>
</dbReference>
<dbReference type="InterPro" id="IPR004101">
    <property type="entry name" value="Mur_ligase_C"/>
</dbReference>
<keyword evidence="7" id="KW-0131">Cell cycle</keyword>
<dbReference type="InParanoid" id="A0A0D2JRD9"/>
<dbReference type="InterPro" id="IPR013221">
    <property type="entry name" value="Mur_ligase_cen"/>
</dbReference>
<comment type="caution">
    <text evidence="12">The sequence shown here is derived from an EMBL/GenBank/DDBJ whole genome shotgun (WGS) entry which is preliminary data.</text>
</comment>
<dbReference type="AlphaFoldDB" id="A0A0D2JRD9"/>
<evidence type="ECO:0000256" key="3">
    <source>
        <dbReference type="ARBA" id="ARBA00022741"/>
    </source>
</evidence>
<feature type="domain" description="Mur ligase central" evidence="11">
    <location>
        <begin position="124"/>
        <end position="309"/>
    </location>
</feature>
<dbReference type="EMBL" id="AZAC01000035">
    <property type="protein sequence ID" value="KIX12020.1"/>
    <property type="molecule type" value="Genomic_DNA"/>
</dbReference>
<evidence type="ECO:0000256" key="1">
    <source>
        <dbReference type="ARBA" id="ARBA00022598"/>
    </source>
</evidence>
<evidence type="ECO:0000259" key="11">
    <source>
        <dbReference type="Pfam" id="PF08245"/>
    </source>
</evidence>
<dbReference type="GO" id="GO:0051301">
    <property type="term" value="P:cell division"/>
    <property type="evidence" value="ECO:0007669"/>
    <property type="project" value="UniProtKB-KW"/>
</dbReference>
<evidence type="ECO:0000256" key="6">
    <source>
        <dbReference type="ARBA" id="ARBA00022984"/>
    </source>
</evidence>
<evidence type="ECO:0000313" key="12">
    <source>
        <dbReference type="EMBL" id="KIX12020.1"/>
    </source>
</evidence>
<evidence type="ECO:0000259" key="10">
    <source>
        <dbReference type="Pfam" id="PF02875"/>
    </source>
</evidence>
<dbReference type="InterPro" id="IPR000713">
    <property type="entry name" value="Mur_ligase_N"/>
</dbReference>
<evidence type="ECO:0000256" key="7">
    <source>
        <dbReference type="ARBA" id="ARBA00023306"/>
    </source>
</evidence>
<accession>A0A0D2JRD9</accession>
<keyword evidence="2" id="KW-0132">Cell division</keyword>
<keyword evidence="1" id="KW-0436">Ligase</keyword>
<dbReference type="Gene3D" id="3.90.190.20">
    <property type="entry name" value="Mur ligase, C-terminal domain"/>
    <property type="match status" value="1"/>
</dbReference>
<dbReference type="InterPro" id="IPR036615">
    <property type="entry name" value="Mur_ligase_C_dom_sf"/>
</dbReference>
<dbReference type="OrthoDB" id="9804126at2"/>
<dbReference type="InterPro" id="IPR036565">
    <property type="entry name" value="Mur-like_cat_sf"/>
</dbReference>
<evidence type="ECO:0000256" key="4">
    <source>
        <dbReference type="ARBA" id="ARBA00022840"/>
    </source>
</evidence>
<keyword evidence="4" id="KW-0067">ATP-binding</keyword>
<dbReference type="Gene3D" id="3.40.50.720">
    <property type="entry name" value="NAD(P)-binding Rossmann-like Domain"/>
    <property type="match status" value="1"/>
</dbReference>
<gene>
    <name evidence="12" type="ORF">X474_21200</name>
</gene>
<keyword evidence="8" id="KW-0961">Cell wall biogenesis/degradation</keyword>
<evidence type="ECO:0000256" key="2">
    <source>
        <dbReference type="ARBA" id="ARBA00022618"/>
    </source>
</evidence>
<organism evidence="12 13">
    <name type="scientific">Dethiosulfatarculus sandiegensis</name>
    <dbReference type="NCBI Taxonomy" id="1429043"/>
    <lineage>
        <taxon>Bacteria</taxon>
        <taxon>Pseudomonadati</taxon>
        <taxon>Thermodesulfobacteriota</taxon>
        <taxon>Desulfarculia</taxon>
        <taxon>Desulfarculales</taxon>
        <taxon>Desulfarculaceae</taxon>
        <taxon>Dethiosulfatarculus</taxon>
    </lineage>
</organism>
<dbReference type="STRING" id="1429043.X474_21200"/>
<dbReference type="PANTHER" id="PTHR43445">
    <property type="entry name" value="UDP-N-ACETYLMURAMATE--L-ALANINE LIGASE-RELATED"/>
    <property type="match status" value="1"/>
</dbReference>
<dbReference type="Pfam" id="PF01225">
    <property type="entry name" value="Mur_ligase"/>
    <property type="match status" value="1"/>
</dbReference>
<evidence type="ECO:0000313" key="13">
    <source>
        <dbReference type="Proteomes" id="UP000032233"/>
    </source>
</evidence>